<sequence>DTSIIINGKFNQYSKIKDPHLACLRNYLKKDRFIGHSEAMRQLHKETGLEVSSKTVGKYLESLRKVMFPISTSLHSSSLGSEDSKVLLRSNLKIMNVHKECLKKYLRENKNIRSSEAKIRLHKETGLDISITQVCVHLKRLRKEMGHKYNSYISFTKNRMPNHFVKIKDFHLECLKTYLMKDKLIRYTEATRRLHKETGLQVSTKTVAKAMRWLKNKMGLDSVDLDTAMVKSRQSGYENNLKDTILAFLKKYLNNNRFIGPVDAMNKLREETCLDVDILTIHQSLKTLKKEASLITYSYSEY</sequence>
<evidence type="ECO:0000313" key="2">
    <source>
        <dbReference type="Proteomes" id="UP000070444"/>
    </source>
</evidence>
<keyword evidence="2" id="KW-1185">Reference proteome</keyword>
<evidence type="ECO:0000313" key="1">
    <source>
        <dbReference type="EMBL" id="KXN66641.1"/>
    </source>
</evidence>
<organism evidence="1 2">
    <name type="scientific">Conidiobolus coronatus (strain ATCC 28846 / CBS 209.66 / NRRL 28638)</name>
    <name type="common">Delacroixia coronata</name>
    <dbReference type="NCBI Taxonomy" id="796925"/>
    <lineage>
        <taxon>Eukaryota</taxon>
        <taxon>Fungi</taxon>
        <taxon>Fungi incertae sedis</taxon>
        <taxon>Zoopagomycota</taxon>
        <taxon>Entomophthoromycotina</taxon>
        <taxon>Entomophthoromycetes</taxon>
        <taxon>Entomophthorales</taxon>
        <taxon>Ancylistaceae</taxon>
        <taxon>Conidiobolus</taxon>
    </lineage>
</organism>
<gene>
    <name evidence="1" type="ORF">CONCODRAFT_125681</name>
</gene>
<accession>A0A137NVG3</accession>
<feature type="non-terminal residue" evidence="1">
    <location>
        <position position="1"/>
    </location>
</feature>
<reference evidence="1 2" key="1">
    <citation type="journal article" date="2015" name="Genome Biol. Evol.">
        <title>Phylogenomic analyses indicate that early fungi evolved digesting cell walls of algal ancestors of land plants.</title>
        <authorList>
            <person name="Chang Y."/>
            <person name="Wang S."/>
            <person name="Sekimoto S."/>
            <person name="Aerts A.L."/>
            <person name="Choi C."/>
            <person name="Clum A."/>
            <person name="LaButti K.M."/>
            <person name="Lindquist E.A."/>
            <person name="Yee Ngan C."/>
            <person name="Ohm R.A."/>
            <person name="Salamov A.A."/>
            <person name="Grigoriev I.V."/>
            <person name="Spatafora J.W."/>
            <person name="Berbee M.L."/>
        </authorList>
    </citation>
    <scope>NUCLEOTIDE SEQUENCE [LARGE SCALE GENOMIC DNA]</scope>
    <source>
        <strain evidence="1 2">NRRL 28638</strain>
    </source>
</reference>
<dbReference type="Proteomes" id="UP000070444">
    <property type="component" value="Unassembled WGS sequence"/>
</dbReference>
<proteinExistence type="predicted"/>
<name>A0A137NVG3_CONC2</name>
<dbReference type="AlphaFoldDB" id="A0A137NVG3"/>
<protein>
    <submittedName>
        <fullName evidence="1">Uncharacterized protein</fullName>
    </submittedName>
</protein>
<dbReference type="EMBL" id="KQ964702">
    <property type="protein sequence ID" value="KXN66641.1"/>
    <property type="molecule type" value="Genomic_DNA"/>
</dbReference>